<organism evidence="2 3">
    <name type="scientific">Capnocytophaga gingivalis</name>
    <dbReference type="NCBI Taxonomy" id="1017"/>
    <lineage>
        <taxon>Bacteria</taxon>
        <taxon>Pseudomonadati</taxon>
        <taxon>Bacteroidota</taxon>
        <taxon>Flavobacteriia</taxon>
        <taxon>Flavobacteriales</taxon>
        <taxon>Flavobacteriaceae</taxon>
        <taxon>Capnocytophaga</taxon>
    </lineage>
</organism>
<accession>A0ABU5ZAA8</accession>
<comment type="caution">
    <text evidence="2">The sequence shown here is derived from an EMBL/GenBank/DDBJ whole genome shotgun (WGS) entry which is preliminary data.</text>
</comment>
<dbReference type="Proteomes" id="UP001311730">
    <property type="component" value="Unassembled WGS sequence"/>
</dbReference>
<dbReference type="InterPro" id="IPR041301">
    <property type="entry name" value="PBECR3"/>
</dbReference>
<evidence type="ECO:0000313" key="2">
    <source>
        <dbReference type="EMBL" id="MEB3075609.1"/>
    </source>
</evidence>
<dbReference type="EMBL" id="JAYKBW010000011">
    <property type="protein sequence ID" value="MEB3075609.1"/>
    <property type="molecule type" value="Genomic_DNA"/>
</dbReference>
<reference evidence="2 3" key="1">
    <citation type="submission" date="2023-12" db="EMBL/GenBank/DDBJ databases">
        <title>Genomic sequences of Capnocytophaga and Parvimonas strains.</title>
        <authorList>
            <person name="Watt R.M."/>
            <person name="Wang M."/>
            <person name="Yang T."/>
            <person name="Tong W.M."/>
        </authorList>
    </citation>
    <scope>NUCLEOTIDE SEQUENCE [LARGE SCALE GENOMIC DNA]</scope>
    <source>
        <strain evidence="2 3">CCUG 13096</strain>
    </source>
</reference>
<evidence type="ECO:0000313" key="3">
    <source>
        <dbReference type="Proteomes" id="UP001311730"/>
    </source>
</evidence>
<feature type="domain" description="Phage-Barnase-EndoU-ColicinE5/D-RelE like nuclease 3" evidence="1">
    <location>
        <begin position="44"/>
        <end position="150"/>
    </location>
</feature>
<sequence>MKTFRDKAKDFILNLFNKVKNNEIVAKDYLIATLTPDAMEVLKTISAIHFRYEVAYVAINPSELKHIFDRHYGENEKATHQGKPLSDTEIEALVDILDKPDKLISLGYIKKHQAETYLFLKKKEDNTTVIVEVFGSKNNKLRLKTMYNSIKSEEKIIEDELKSLLNTSDNASGLLAQRVYDFNSSPRAKVQHFLDFTKISNQNLFIDK</sequence>
<name>A0ABU5ZAA8_9FLAO</name>
<keyword evidence="3" id="KW-1185">Reference proteome</keyword>
<protein>
    <recommendedName>
        <fullName evidence="1">Phage-Barnase-EndoU-ColicinE5/D-RelE like nuclease 3 domain-containing protein</fullName>
    </recommendedName>
</protein>
<gene>
    <name evidence="2" type="ORF">VJJ08_09915</name>
</gene>
<dbReference type="Pfam" id="PF18812">
    <property type="entry name" value="PBECR3"/>
    <property type="match status" value="1"/>
</dbReference>
<proteinExistence type="predicted"/>
<evidence type="ECO:0000259" key="1">
    <source>
        <dbReference type="Pfam" id="PF18812"/>
    </source>
</evidence>
<dbReference type="RefSeq" id="WP_323983781.1">
    <property type="nucleotide sequence ID" value="NZ_JAYKBW010000011.1"/>
</dbReference>